<comment type="caution">
    <text evidence="2">The sequence shown here is derived from an EMBL/GenBank/DDBJ whole genome shotgun (WGS) entry which is preliminary data.</text>
</comment>
<evidence type="ECO:0000313" key="3">
    <source>
        <dbReference type="Proteomes" id="UP001595816"/>
    </source>
</evidence>
<reference evidence="3" key="1">
    <citation type="journal article" date="2019" name="Int. J. Syst. Evol. Microbiol.">
        <title>The Global Catalogue of Microorganisms (GCM) 10K type strain sequencing project: providing services to taxonomists for standard genome sequencing and annotation.</title>
        <authorList>
            <consortium name="The Broad Institute Genomics Platform"/>
            <consortium name="The Broad Institute Genome Sequencing Center for Infectious Disease"/>
            <person name="Wu L."/>
            <person name="Ma J."/>
        </authorList>
    </citation>
    <scope>NUCLEOTIDE SEQUENCE [LARGE SCALE GENOMIC DNA]</scope>
    <source>
        <strain evidence="3">CGMCC 4.7289</strain>
    </source>
</reference>
<evidence type="ECO:0000313" key="2">
    <source>
        <dbReference type="EMBL" id="MFC4133045.1"/>
    </source>
</evidence>
<dbReference type="InterPro" id="IPR014710">
    <property type="entry name" value="RmlC-like_jellyroll"/>
</dbReference>
<dbReference type="Proteomes" id="UP001595816">
    <property type="component" value="Unassembled WGS sequence"/>
</dbReference>
<gene>
    <name evidence="2" type="ORF">ACFOZ4_20730</name>
</gene>
<name>A0ABV8LQK9_9ACTN</name>
<dbReference type="InterPro" id="IPR011051">
    <property type="entry name" value="RmlC_Cupin_sf"/>
</dbReference>
<dbReference type="SUPFAM" id="SSF51182">
    <property type="entry name" value="RmlC-like cupins"/>
    <property type="match status" value="1"/>
</dbReference>
<keyword evidence="3" id="KW-1185">Reference proteome</keyword>
<proteinExistence type="predicted"/>
<feature type="region of interest" description="Disordered" evidence="1">
    <location>
        <begin position="1"/>
        <end position="20"/>
    </location>
</feature>
<organism evidence="2 3">
    <name type="scientific">Hamadaea flava</name>
    <dbReference type="NCBI Taxonomy" id="1742688"/>
    <lineage>
        <taxon>Bacteria</taxon>
        <taxon>Bacillati</taxon>
        <taxon>Actinomycetota</taxon>
        <taxon>Actinomycetes</taxon>
        <taxon>Micromonosporales</taxon>
        <taxon>Micromonosporaceae</taxon>
        <taxon>Hamadaea</taxon>
    </lineage>
</organism>
<dbReference type="EMBL" id="JBHSAY010000009">
    <property type="protein sequence ID" value="MFC4133045.1"/>
    <property type="molecule type" value="Genomic_DNA"/>
</dbReference>
<protein>
    <submittedName>
        <fullName evidence="2">Cytoplasmic protein</fullName>
    </submittedName>
</protein>
<accession>A0ABV8LQK9</accession>
<dbReference type="Gene3D" id="2.60.120.10">
    <property type="entry name" value="Jelly Rolls"/>
    <property type="match status" value="1"/>
</dbReference>
<dbReference type="RefSeq" id="WP_253751912.1">
    <property type="nucleotide sequence ID" value="NZ_JAMZDZ010000001.1"/>
</dbReference>
<sequence length="123" mass="13534">MGLESHEGGQAVMDDPTVTDPGLYRVVFENDRVRVLEYRDEPGAQTHPHDHPDSVMITLTSFHRRVSLGDQERDLEIPAARARWVGAQRHSGLNTGDSPTHAFFVELKEPAQNPSGAPVLGPS</sequence>
<evidence type="ECO:0000256" key="1">
    <source>
        <dbReference type="SAM" id="MobiDB-lite"/>
    </source>
</evidence>